<accession>A0A3G4ZPP1</accession>
<gene>
    <name evidence="3" type="ORF">Barrevirus2_23</name>
</gene>
<protein>
    <submittedName>
        <fullName evidence="3">Uncharacterized protein</fullName>
    </submittedName>
</protein>
<evidence type="ECO:0000256" key="1">
    <source>
        <dbReference type="SAM" id="MobiDB-lite"/>
    </source>
</evidence>
<evidence type="ECO:0000256" key="2">
    <source>
        <dbReference type="SAM" id="Phobius"/>
    </source>
</evidence>
<organism evidence="3">
    <name type="scientific">Barrevirus sp</name>
    <dbReference type="NCBI Taxonomy" id="2487763"/>
    <lineage>
        <taxon>Viruses</taxon>
        <taxon>Varidnaviria</taxon>
        <taxon>Bamfordvirae</taxon>
        <taxon>Nucleocytoviricota</taxon>
        <taxon>Megaviricetes</taxon>
        <taxon>Imitervirales</taxon>
        <taxon>Mimiviridae</taxon>
        <taxon>Klosneuvirinae</taxon>
    </lineage>
</organism>
<sequence>MDQDFYYDKSITSKTNLIGPQMKDTLSKISMKKVQINNNTISDKISNYFTSLYNDYIAPNKFITILILLIIVFLIYRYYNKKESFKEIDRKKKKEKEEDDKNKEDEEEEENKKNLMKEIEEYQLKQLLSQYYPDSNSRERYDDEDYEDDY</sequence>
<keyword evidence="2" id="KW-1133">Transmembrane helix</keyword>
<proteinExistence type="predicted"/>
<feature type="region of interest" description="Disordered" evidence="1">
    <location>
        <begin position="87"/>
        <end position="115"/>
    </location>
</feature>
<dbReference type="EMBL" id="MK071999">
    <property type="protein sequence ID" value="AYV76870.1"/>
    <property type="molecule type" value="Genomic_DNA"/>
</dbReference>
<name>A0A3G4ZPP1_9VIRU</name>
<feature type="transmembrane region" description="Helical" evidence="2">
    <location>
        <begin position="62"/>
        <end position="79"/>
    </location>
</feature>
<keyword evidence="2" id="KW-0812">Transmembrane</keyword>
<reference evidence="3" key="1">
    <citation type="submission" date="2018-10" db="EMBL/GenBank/DDBJ databases">
        <title>Hidden diversity of soil giant viruses.</title>
        <authorList>
            <person name="Schulz F."/>
            <person name="Alteio L."/>
            <person name="Goudeau D."/>
            <person name="Ryan E.M."/>
            <person name="Malmstrom R.R."/>
            <person name="Blanchard J."/>
            <person name="Woyke T."/>
        </authorList>
    </citation>
    <scope>NUCLEOTIDE SEQUENCE</scope>
    <source>
        <strain evidence="3">BAV1</strain>
    </source>
</reference>
<evidence type="ECO:0000313" key="3">
    <source>
        <dbReference type="EMBL" id="AYV76870.1"/>
    </source>
</evidence>
<keyword evidence="2" id="KW-0472">Membrane</keyword>
<feature type="region of interest" description="Disordered" evidence="1">
    <location>
        <begin position="129"/>
        <end position="150"/>
    </location>
</feature>